<dbReference type="Gene3D" id="2.80.10.70">
    <property type="entry name" value="Spindlin/Ssty"/>
    <property type="match status" value="1"/>
</dbReference>
<sequence length="323" mass="36601">MKHPKVQMLYGTPTNMQDIIVVDSTYQIRITLWDSIVSFVQVDDTCTFENLSVRNFKNETYLTTTKSSKITRTDSIDDPVEFESTAAVPTTIVGTVAAVRITQGFMCKSCTRILQTLLKEGKYNMCTYCKMLQKTANFVSCLTATLNVTSEDEVDEIQTSKLAIFSTQINNFCTLHDQEEFLDDPLKMEEFFLEDTFDFNHVDNIIDSFTVVKKIQKAIPELTEQLCKLVDESKSVATVESSSYSQVSLLVGKTIRHKFTEGTFIGKVISVVPGFGKWYNVTYDGDPAVYVYQLQEDYADGNIEIVVRWYTAHAVAVVTFQFD</sequence>
<accession>A0A6J8CHH2</accession>
<dbReference type="InterPro" id="IPR012340">
    <property type="entry name" value="NA-bd_OB-fold"/>
</dbReference>
<evidence type="ECO:0000313" key="2">
    <source>
        <dbReference type="EMBL" id="CAC5394749.1"/>
    </source>
</evidence>
<dbReference type="EMBL" id="CACVKT020005367">
    <property type="protein sequence ID" value="CAC5394749.1"/>
    <property type="molecule type" value="Genomic_DNA"/>
</dbReference>
<dbReference type="InterPro" id="IPR003671">
    <property type="entry name" value="SPIN/Ssty"/>
</dbReference>
<dbReference type="OrthoDB" id="6140809at2759"/>
<evidence type="ECO:0000313" key="3">
    <source>
        <dbReference type="Proteomes" id="UP000507470"/>
    </source>
</evidence>
<dbReference type="SUPFAM" id="SSF50249">
    <property type="entry name" value="Nucleic acid-binding proteins"/>
    <property type="match status" value="1"/>
</dbReference>
<dbReference type="Gene3D" id="2.40.50.140">
    <property type="entry name" value="Nucleic acid-binding proteins"/>
    <property type="match status" value="1"/>
</dbReference>
<evidence type="ECO:0000256" key="1">
    <source>
        <dbReference type="ARBA" id="ARBA00009467"/>
    </source>
</evidence>
<protein>
    <submittedName>
        <fullName evidence="2">Uncharacterized protein</fullName>
    </submittedName>
</protein>
<dbReference type="GO" id="GO:0007276">
    <property type="term" value="P:gamete generation"/>
    <property type="evidence" value="ECO:0007669"/>
    <property type="project" value="InterPro"/>
</dbReference>
<dbReference type="Proteomes" id="UP000507470">
    <property type="component" value="Unassembled WGS sequence"/>
</dbReference>
<comment type="similarity">
    <text evidence="1">Belongs to the SPIN/STSY family.</text>
</comment>
<dbReference type="InterPro" id="IPR042567">
    <property type="entry name" value="SPIN/Ssty_sf"/>
</dbReference>
<dbReference type="AlphaFoldDB" id="A0A6J8CHH2"/>
<proteinExistence type="inferred from homology"/>
<keyword evidence="3" id="KW-1185">Reference proteome</keyword>
<reference evidence="2 3" key="1">
    <citation type="submission" date="2020-06" db="EMBL/GenBank/DDBJ databases">
        <authorList>
            <person name="Li R."/>
            <person name="Bekaert M."/>
        </authorList>
    </citation>
    <scope>NUCLEOTIDE SEQUENCE [LARGE SCALE GENOMIC DNA]</scope>
    <source>
        <strain evidence="3">wild</strain>
    </source>
</reference>
<gene>
    <name evidence="2" type="ORF">MCOR_29472</name>
</gene>
<organism evidence="2 3">
    <name type="scientific">Mytilus coruscus</name>
    <name type="common">Sea mussel</name>
    <dbReference type="NCBI Taxonomy" id="42192"/>
    <lineage>
        <taxon>Eukaryota</taxon>
        <taxon>Metazoa</taxon>
        <taxon>Spiralia</taxon>
        <taxon>Lophotrochozoa</taxon>
        <taxon>Mollusca</taxon>
        <taxon>Bivalvia</taxon>
        <taxon>Autobranchia</taxon>
        <taxon>Pteriomorphia</taxon>
        <taxon>Mytilida</taxon>
        <taxon>Mytiloidea</taxon>
        <taxon>Mytilidae</taxon>
        <taxon>Mytilinae</taxon>
        <taxon>Mytilus</taxon>
    </lineage>
</organism>
<dbReference type="Pfam" id="PF02513">
    <property type="entry name" value="Spin-Ssty"/>
    <property type="match status" value="1"/>
</dbReference>
<name>A0A6J8CHH2_MYTCO</name>